<dbReference type="GO" id="GO:0006508">
    <property type="term" value="P:proteolysis"/>
    <property type="evidence" value="ECO:0007669"/>
    <property type="project" value="UniProtKB-KW"/>
</dbReference>
<evidence type="ECO:0000256" key="4">
    <source>
        <dbReference type="ARBA" id="ARBA00022801"/>
    </source>
</evidence>
<name>A0A073J3N5_9RHOB</name>
<protein>
    <submittedName>
        <fullName evidence="7">Cytochrome C oxidase subunit II</fullName>
    </submittedName>
</protein>
<dbReference type="PANTHER" id="PTHR11963:SF20">
    <property type="entry name" value="PEPTIDASE B"/>
    <property type="match status" value="1"/>
</dbReference>
<comment type="caution">
    <text evidence="7">The sequence shown here is derived from an EMBL/GenBank/DDBJ whole genome shotgun (WGS) entry which is preliminary data.</text>
</comment>
<dbReference type="PRINTS" id="PR00481">
    <property type="entry name" value="LAMNOPPTDASE"/>
</dbReference>
<evidence type="ECO:0000256" key="2">
    <source>
        <dbReference type="ARBA" id="ARBA00022438"/>
    </source>
</evidence>
<dbReference type="InterPro" id="IPR011356">
    <property type="entry name" value="Leucine_aapep/pepB"/>
</dbReference>
<evidence type="ECO:0000313" key="7">
    <source>
        <dbReference type="EMBL" id="KEJ97223.1"/>
    </source>
</evidence>
<keyword evidence="8" id="KW-1185">Reference proteome</keyword>
<dbReference type="Gene3D" id="3.40.630.10">
    <property type="entry name" value="Zn peptidases"/>
    <property type="match status" value="1"/>
</dbReference>
<dbReference type="PANTHER" id="PTHR11963">
    <property type="entry name" value="LEUCINE AMINOPEPTIDASE-RELATED"/>
    <property type="match status" value="1"/>
</dbReference>
<evidence type="ECO:0000256" key="3">
    <source>
        <dbReference type="ARBA" id="ARBA00022670"/>
    </source>
</evidence>
<evidence type="ECO:0000256" key="1">
    <source>
        <dbReference type="ARBA" id="ARBA00009528"/>
    </source>
</evidence>
<comment type="similarity">
    <text evidence="1">Belongs to the peptidase M17 family.</text>
</comment>
<keyword evidence="3" id="KW-0645">Protease</keyword>
<keyword evidence="2" id="KW-0031">Aminopeptidase</keyword>
<gene>
    <name evidence="7" type="ORF">SUH3_10635</name>
</gene>
<dbReference type="CDD" id="cd00433">
    <property type="entry name" value="Peptidase_M17"/>
    <property type="match status" value="1"/>
</dbReference>
<dbReference type="AlphaFoldDB" id="A0A073J3N5"/>
<dbReference type="Pfam" id="PF21337">
    <property type="entry name" value="Peptidase_M17_N_1"/>
    <property type="match status" value="1"/>
</dbReference>
<evidence type="ECO:0000259" key="6">
    <source>
        <dbReference type="PROSITE" id="PS00631"/>
    </source>
</evidence>
<dbReference type="GO" id="GO:0070006">
    <property type="term" value="F:metalloaminopeptidase activity"/>
    <property type="evidence" value="ECO:0007669"/>
    <property type="project" value="InterPro"/>
</dbReference>
<dbReference type="EMBL" id="JAMD01000002">
    <property type="protein sequence ID" value="KEJ97223.1"/>
    <property type="molecule type" value="Genomic_DNA"/>
</dbReference>
<dbReference type="PROSITE" id="PS00631">
    <property type="entry name" value="CYTOSOL_AP"/>
    <property type="match status" value="1"/>
</dbReference>
<evidence type="ECO:0000313" key="8">
    <source>
        <dbReference type="Proteomes" id="UP000027746"/>
    </source>
</evidence>
<dbReference type="Proteomes" id="UP000027746">
    <property type="component" value="Unassembled WGS sequence"/>
</dbReference>
<dbReference type="SUPFAM" id="SSF52949">
    <property type="entry name" value="Macro domain-like"/>
    <property type="match status" value="1"/>
</dbReference>
<proteinExistence type="inferred from homology"/>
<dbReference type="GO" id="GO:0005737">
    <property type="term" value="C:cytoplasm"/>
    <property type="evidence" value="ECO:0007669"/>
    <property type="project" value="InterPro"/>
</dbReference>
<dbReference type="Pfam" id="PF00883">
    <property type="entry name" value="Peptidase_M17"/>
    <property type="match status" value="1"/>
</dbReference>
<accession>A0A073J3N5</accession>
<dbReference type="InterPro" id="IPR000819">
    <property type="entry name" value="Peptidase_M17_C"/>
</dbReference>
<keyword evidence="5" id="KW-0464">Manganese</keyword>
<dbReference type="GO" id="GO:0030145">
    <property type="term" value="F:manganese ion binding"/>
    <property type="evidence" value="ECO:0007669"/>
    <property type="project" value="InterPro"/>
</dbReference>
<organism evidence="7 8">
    <name type="scientific">Pseudosulfitobacter pseudonitzschiae</name>
    <dbReference type="NCBI Taxonomy" id="1402135"/>
    <lineage>
        <taxon>Bacteria</taxon>
        <taxon>Pseudomonadati</taxon>
        <taxon>Pseudomonadota</taxon>
        <taxon>Alphaproteobacteria</taxon>
        <taxon>Rhodobacterales</taxon>
        <taxon>Roseobacteraceae</taxon>
        <taxon>Pseudosulfitobacter</taxon>
    </lineage>
</organism>
<keyword evidence="4" id="KW-0378">Hydrolase</keyword>
<dbReference type="GeneID" id="68871749"/>
<dbReference type="SUPFAM" id="SSF53187">
    <property type="entry name" value="Zn-dependent exopeptidases"/>
    <property type="match status" value="1"/>
</dbReference>
<dbReference type="RefSeq" id="WP_051694005.1">
    <property type="nucleotide sequence ID" value="NZ_CP054599.1"/>
</dbReference>
<evidence type="ECO:0000256" key="5">
    <source>
        <dbReference type="ARBA" id="ARBA00023211"/>
    </source>
</evidence>
<feature type="domain" description="Cytosol aminopeptidase" evidence="6">
    <location>
        <begin position="310"/>
        <end position="317"/>
    </location>
</feature>
<dbReference type="OrthoDB" id="9809354at2"/>
<sequence>MPLTQSTFTRTDTAIPLIVVPEDTCADWLASLDAPAQAWAETTGFAGKIGQALVIPDMDGAVQLAAVGYGSATDRGRGRFHVAAALPKLPAGTYDLRGDLSASALEAEALGWLLASYRFDRYCAQSPARALLIAPEGVDSTRIEAIAAGEALTRDLINTPASDMGPPDLEAAAKQLAEDFGADMTVTVGDDLLTDNFPMIHAVGRAADRAPRLIDMTWGTAGPKLTLVGKGVCFDTGGLNLKPGASMGLMKKDMGGAAAVLGLARMIMALELPLQLRVLIPAVENSVAGNAFRPQDILTSRKGLTVEINNTDAEGRLVLADALALADEGKPDLIVSMATLTGAARVAVGPDLAPYYVDDLSLVTALEQAAEAVSDPVWRMPFHAPYEAMIEPGIADLDNAPKGGFAGSITAALFLRRFVTDTPRYMHFDIYGWQPSEAPARPKGGLGQGTRALLAALPAVLKL</sequence>
<dbReference type="InterPro" id="IPR043472">
    <property type="entry name" value="Macro_dom-like"/>
</dbReference>
<dbReference type="Gene3D" id="3.40.220.10">
    <property type="entry name" value="Leucine Aminopeptidase, subunit E, domain 1"/>
    <property type="match status" value="1"/>
</dbReference>
<dbReference type="InterPro" id="IPR048816">
    <property type="entry name" value="Peptidase_M17_N_1"/>
</dbReference>
<reference evidence="7 8" key="1">
    <citation type="submission" date="2014-01" db="EMBL/GenBank/DDBJ databases">
        <title>Sulfitobacter sp. H3 (MCCC 1A00686) Genome Sequencing.</title>
        <authorList>
            <person name="Lai Q."/>
            <person name="Hong Z."/>
        </authorList>
    </citation>
    <scope>NUCLEOTIDE SEQUENCE [LARGE SCALE GENOMIC DNA]</scope>
    <source>
        <strain evidence="7 8">H3</strain>
    </source>
</reference>